<sequence length="327" mass="37878">MNNRMPVDIPATNLFEEQYFKILEQRTKTSTQRSLGFDCLDRMIHSPASMHEITIIAGESGTGKSMFSLAMELELLKKQTCVVKLLPEMGLGRNHDRFMSMLTGRVTKDLNKFLLRDQNLQLTIKQELSKFSDMTRRYYPNDDRRISVETLPVYIEKAKRYFKESEVLPEDEYMIVFIDLLSLLEGWGTSAPEIESSLAKLNMIIGNLPIHVVGIIQTNESNSRDRRKNPTDVKEVYLKLQNIKNSSAYKERARDVFILNRPKILSEHYDLSYLENHDFIDVSLEKSNDGVTGSEKFIFNSNDGLKIYPKDEPKVFEHDDFPVTKDF</sequence>
<name>A0ABV5BTZ0_9LEPT</name>
<evidence type="ECO:0000313" key="2">
    <source>
        <dbReference type="EMBL" id="MFB5738773.1"/>
    </source>
</evidence>
<gene>
    <name evidence="2" type="ORF">ACE5IX_19855</name>
</gene>
<dbReference type="SUPFAM" id="SSF52540">
    <property type="entry name" value="P-loop containing nucleoside triphosphate hydrolases"/>
    <property type="match status" value="1"/>
</dbReference>
<dbReference type="InterPro" id="IPR027417">
    <property type="entry name" value="P-loop_NTPase"/>
</dbReference>
<evidence type="ECO:0000313" key="3">
    <source>
        <dbReference type="Proteomes" id="UP001580391"/>
    </source>
</evidence>
<protein>
    <submittedName>
        <fullName evidence="2">DnaB-like helicase C-terminal domain-containing protein</fullName>
    </submittedName>
</protein>
<dbReference type="Pfam" id="PF03796">
    <property type="entry name" value="DnaB_C"/>
    <property type="match status" value="1"/>
</dbReference>
<reference evidence="2 3" key="1">
    <citation type="submission" date="2024-09" db="EMBL/GenBank/DDBJ databases">
        <title>Taxonomic and Genotyping Characterization of Leptospira Strains isolated from Multiple Sources in Colombia highlights the importance of intermediate species.</title>
        <authorList>
            <person name="Torres Higuera L."/>
            <person name="Rojas Tapias D."/>
            <person name="Jimenez Velasquez S."/>
            <person name="Renjifo Ibanez C."/>
        </authorList>
    </citation>
    <scope>NUCLEOTIDE SEQUENCE [LARGE SCALE GENOMIC DNA]</scope>
    <source>
        <strain evidence="2 3">Lep080</strain>
    </source>
</reference>
<accession>A0ABV5BTZ0</accession>
<evidence type="ECO:0000259" key="1">
    <source>
        <dbReference type="Pfam" id="PF03796"/>
    </source>
</evidence>
<dbReference type="InterPro" id="IPR007694">
    <property type="entry name" value="DNA_helicase_DnaB-like_C"/>
</dbReference>
<keyword evidence="3" id="KW-1185">Reference proteome</keyword>
<organism evidence="2 3">
    <name type="scientific">Leptospira wolffii</name>
    <dbReference type="NCBI Taxonomy" id="409998"/>
    <lineage>
        <taxon>Bacteria</taxon>
        <taxon>Pseudomonadati</taxon>
        <taxon>Spirochaetota</taxon>
        <taxon>Spirochaetia</taxon>
        <taxon>Leptospirales</taxon>
        <taxon>Leptospiraceae</taxon>
        <taxon>Leptospira</taxon>
    </lineage>
</organism>
<dbReference type="EMBL" id="JBHILJ010000043">
    <property type="protein sequence ID" value="MFB5738773.1"/>
    <property type="molecule type" value="Genomic_DNA"/>
</dbReference>
<dbReference type="Gene3D" id="3.40.50.300">
    <property type="entry name" value="P-loop containing nucleotide triphosphate hydrolases"/>
    <property type="match status" value="1"/>
</dbReference>
<dbReference type="RefSeq" id="WP_375517882.1">
    <property type="nucleotide sequence ID" value="NZ_JBHILI010000015.1"/>
</dbReference>
<comment type="caution">
    <text evidence="2">The sequence shown here is derived from an EMBL/GenBank/DDBJ whole genome shotgun (WGS) entry which is preliminary data.</text>
</comment>
<feature type="domain" description="SF4 helicase" evidence="1">
    <location>
        <begin position="36"/>
        <end position="301"/>
    </location>
</feature>
<proteinExistence type="predicted"/>
<dbReference type="Proteomes" id="UP001580391">
    <property type="component" value="Unassembled WGS sequence"/>
</dbReference>